<protein>
    <submittedName>
        <fullName evidence="2">Uncharacterized protein</fullName>
    </submittedName>
</protein>
<name>A0A8H7U3K1_9APHY</name>
<keyword evidence="1" id="KW-0732">Signal</keyword>
<gene>
    <name evidence="2" type="ORF">IEO21_04081</name>
</gene>
<evidence type="ECO:0000313" key="2">
    <source>
        <dbReference type="EMBL" id="KAF9816476.1"/>
    </source>
</evidence>
<dbReference type="AlphaFoldDB" id="A0A8H7U3K1"/>
<proteinExistence type="predicted"/>
<reference evidence="2" key="2">
    <citation type="journal article" name="Front. Microbiol.">
        <title>Degradative Capacity of Two Strains of Rhodonia placenta: From Phenotype to Genotype.</title>
        <authorList>
            <person name="Kolle M."/>
            <person name="Horta M.A.C."/>
            <person name="Nowrousian M."/>
            <person name="Ohm R.A."/>
            <person name="Benz J.P."/>
            <person name="Pilgard A."/>
        </authorList>
    </citation>
    <scope>NUCLEOTIDE SEQUENCE</scope>
    <source>
        <strain evidence="2">FPRL280</strain>
    </source>
</reference>
<organism evidence="2 3">
    <name type="scientific">Rhodonia placenta</name>
    <dbReference type="NCBI Taxonomy" id="104341"/>
    <lineage>
        <taxon>Eukaryota</taxon>
        <taxon>Fungi</taxon>
        <taxon>Dikarya</taxon>
        <taxon>Basidiomycota</taxon>
        <taxon>Agaricomycotina</taxon>
        <taxon>Agaricomycetes</taxon>
        <taxon>Polyporales</taxon>
        <taxon>Adustoporiaceae</taxon>
        <taxon>Rhodonia</taxon>
    </lineage>
</organism>
<sequence>MVTATMLYTVALWGLLPILTPALANDWSIACTSGYCFYDIDGPVTGTLYIAGDSNAISDITTAAGWTILDCDPSSTNQTIRAVCSTPSAGCDHLFQGGAVGTIVRLPENDHEDQTISSTVRRMFPRDDVPTVLALTVDTDFSAVDPQEKGSVAMSIHASYAGGTATGVSVGGIEKRVEIGTSAPALTIDAHGNLFNETLTCISTTVKDTSITCGISLGVDVQATLTVLYGIELNGTLIPPNTTDFSMYAGLDGDLDGTILVNSSAEAAFSTGLITLYQDTLPIFTIPDILTFGPSIQIDAEGTADLDVQFNAAVESRYTIDNATFVFNGPPNSTSGGSFGSSAPTVNITAVDASASASVTVKLVPTLLFGLTALADNIVGTINFELETFTTLDLTLGTESISGCGNSANKTSKGCVSVHGGVDVSADVDGQFFDLFQEQHDYPLYSKNFTVFQPLLTIHHLIGLRMASGDVELCSVTARHRNRLCIYPSWRMTITGGLPYKRTVSAVLDENGPSRNLIDAPATK</sequence>
<reference evidence="2" key="1">
    <citation type="submission" date="2020-11" db="EMBL/GenBank/DDBJ databases">
        <authorList>
            <person name="Koelle M."/>
            <person name="Horta M.A.C."/>
            <person name="Nowrousian M."/>
            <person name="Ohm R.A."/>
            <person name="Benz P."/>
            <person name="Pilgard A."/>
        </authorList>
    </citation>
    <scope>NUCLEOTIDE SEQUENCE</scope>
    <source>
        <strain evidence="2">FPRL280</strain>
    </source>
</reference>
<comment type="caution">
    <text evidence="2">The sequence shown here is derived from an EMBL/GenBank/DDBJ whole genome shotgun (WGS) entry which is preliminary data.</text>
</comment>
<feature type="signal peptide" evidence="1">
    <location>
        <begin position="1"/>
        <end position="24"/>
    </location>
</feature>
<feature type="chain" id="PRO_5034194946" evidence="1">
    <location>
        <begin position="25"/>
        <end position="524"/>
    </location>
</feature>
<dbReference type="EMBL" id="JADOXO010000057">
    <property type="protein sequence ID" value="KAF9816476.1"/>
    <property type="molecule type" value="Genomic_DNA"/>
</dbReference>
<accession>A0A8H7U3K1</accession>
<dbReference type="Proteomes" id="UP000639403">
    <property type="component" value="Unassembled WGS sequence"/>
</dbReference>
<evidence type="ECO:0000313" key="3">
    <source>
        <dbReference type="Proteomes" id="UP000639403"/>
    </source>
</evidence>
<evidence type="ECO:0000256" key="1">
    <source>
        <dbReference type="SAM" id="SignalP"/>
    </source>
</evidence>